<dbReference type="OrthoDB" id="2246232at2759"/>
<accession>A0A077X2X7</accession>
<sequence length="78" mass="8938">MDIGQLENPFKSKKKHGAKASSDPYKIGDYDDEQPSSTIPVEKKSTRIANKVKDEIHKAKNKAHSYHHHHDEQTKDNE</sequence>
<evidence type="ECO:0000256" key="1">
    <source>
        <dbReference type="SAM" id="MobiDB-lite"/>
    </source>
</evidence>
<dbReference type="AlphaFoldDB" id="A0A077X2X7"/>
<feature type="region of interest" description="Disordered" evidence="1">
    <location>
        <begin position="1"/>
        <end position="78"/>
    </location>
</feature>
<evidence type="ECO:0000313" key="2">
    <source>
        <dbReference type="EMBL" id="CDS13940.1"/>
    </source>
</evidence>
<feature type="compositionally biased region" description="Basic residues" evidence="1">
    <location>
        <begin position="59"/>
        <end position="68"/>
    </location>
</feature>
<proteinExistence type="predicted"/>
<feature type="compositionally biased region" description="Basic and acidic residues" evidence="1">
    <location>
        <begin position="41"/>
        <end position="58"/>
    </location>
</feature>
<dbReference type="EMBL" id="LK023385">
    <property type="protein sequence ID" value="CDS13940.1"/>
    <property type="molecule type" value="Genomic_DNA"/>
</dbReference>
<gene>
    <name evidence="2" type="ORF">LRAMOSA06113</name>
</gene>
<organism evidence="2">
    <name type="scientific">Lichtheimia ramosa</name>
    <dbReference type="NCBI Taxonomy" id="688394"/>
    <lineage>
        <taxon>Eukaryota</taxon>
        <taxon>Fungi</taxon>
        <taxon>Fungi incertae sedis</taxon>
        <taxon>Mucoromycota</taxon>
        <taxon>Mucoromycotina</taxon>
        <taxon>Mucoromycetes</taxon>
        <taxon>Mucorales</taxon>
        <taxon>Lichtheimiaceae</taxon>
        <taxon>Lichtheimia</taxon>
    </lineage>
</organism>
<name>A0A077X2X7_9FUNG</name>
<reference evidence="2" key="1">
    <citation type="journal article" date="2014" name="Genome Announc.">
        <title>De novo whole-genome sequence and genome annotation of Lichtheimia ramosa.</title>
        <authorList>
            <person name="Linde J."/>
            <person name="Schwartze V."/>
            <person name="Binder U."/>
            <person name="Lass-Florl C."/>
            <person name="Voigt K."/>
            <person name="Horn F."/>
        </authorList>
    </citation>
    <scope>NUCLEOTIDE SEQUENCE</scope>
    <source>
        <strain evidence="2">JMRC FSU:6197</strain>
    </source>
</reference>
<protein>
    <submittedName>
        <fullName evidence="2">Uncharacterized protein</fullName>
    </submittedName>
</protein>
<feature type="compositionally biased region" description="Basic and acidic residues" evidence="1">
    <location>
        <begin position="69"/>
        <end position="78"/>
    </location>
</feature>